<dbReference type="AlphaFoldDB" id="A0A1B1DTT6"/>
<dbReference type="RefSeq" id="XP_019912885.1">
    <property type="nucleotide sequence ID" value="XM_020057240.1"/>
</dbReference>
<dbReference type="GeneID" id="30907148"/>
<evidence type="ECO:0000313" key="2">
    <source>
        <dbReference type="Proteomes" id="UP000092716"/>
    </source>
</evidence>
<dbReference type="Proteomes" id="UP000092716">
    <property type="component" value="Chromosome 3"/>
</dbReference>
<reference evidence="2" key="1">
    <citation type="submission" date="2016-06" db="EMBL/GenBank/DDBJ databases">
        <title>First high quality genome sequence of Plasmodium coatneyi using continuous long reads from single molecule, real-time sequencing.</title>
        <authorList>
            <person name="Chien J.-T."/>
            <person name="Pakala S.B."/>
            <person name="Geraldo J.A."/>
            <person name="Lapp S.A."/>
            <person name="Barnwell J.W."/>
            <person name="Kissinger J.C."/>
            <person name="Galinski M.R."/>
            <person name="Humphrey J.C."/>
        </authorList>
    </citation>
    <scope>NUCLEOTIDE SEQUENCE [LARGE SCALE GENOMIC DNA]</scope>
    <source>
        <strain evidence="2">Hackeri</strain>
    </source>
</reference>
<sequence length="329" mass="38807">MNSFENFKEITLTTYYKYITSENLYLHIWNKRHDRESYSLKVNNLQDGGRQKRRKHVQLVRKNIENYSYYCSDSHVGVEWKLQLEIVKYKLLEVINRRLQRYTNRESGGHIGNANNLHHRHVNTNEPNFQQKGEATTVKPNKEALMYLVEEAEYASIVLNNLLSQYKHLLKCFLCLSNTFFDYHQHVVIFKTIVLSQQIRPHAFWLYLYINLEEAFTFASLLHGIVQVKVESVDEEDKYNEDCKALNSNIFKTLQQCIFALKSKPLDLTERINSYNVVDVIYAVVMNENYNFHSYQNNLEDNIKKLTSCDSFINGVVSKNIVVPVELKK</sequence>
<dbReference type="VEuPathDB" id="PlasmoDB:PCOAH_00004250"/>
<dbReference type="OrthoDB" id="378597at2759"/>
<name>A0A1B1DTT6_9APIC</name>
<protein>
    <submittedName>
        <fullName evidence="1">Uncharacterized protein</fullName>
    </submittedName>
</protein>
<gene>
    <name evidence="1" type="ORF">PCOAH_00004250</name>
</gene>
<dbReference type="EMBL" id="CP016241">
    <property type="protein sequence ID" value="ANQ06190.1"/>
    <property type="molecule type" value="Genomic_DNA"/>
</dbReference>
<evidence type="ECO:0000313" key="1">
    <source>
        <dbReference type="EMBL" id="ANQ06190.1"/>
    </source>
</evidence>
<dbReference type="KEGG" id="pcot:PCOAH_00004250"/>
<accession>A0A1B1DTT6</accession>
<keyword evidence="2" id="KW-1185">Reference proteome</keyword>
<organism evidence="1 2">
    <name type="scientific">Plasmodium coatneyi</name>
    <dbReference type="NCBI Taxonomy" id="208452"/>
    <lineage>
        <taxon>Eukaryota</taxon>
        <taxon>Sar</taxon>
        <taxon>Alveolata</taxon>
        <taxon>Apicomplexa</taxon>
        <taxon>Aconoidasida</taxon>
        <taxon>Haemosporida</taxon>
        <taxon>Plasmodiidae</taxon>
        <taxon>Plasmodium</taxon>
    </lineage>
</organism>
<proteinExistence type="predicted"/>